<feature type="region of interest" description="Disordered" evidence="2">
    <location>
        <begin position="1"/>
        <end position="32"/>
    </location>
</feature>
<evidence type="ECO:0000313" key="4">
    <source>
        <dbReference type="EMBL" id="KIW03987.1"/>
    </source>
</evidence>
<feature type="domain" description="Zn(2)-C6 fungal-type" evidence="3">
    <location>
        <begin position="35"/>
        <end position="65"/>
    </location>
</feature>
<dbReference type="Pfam" id="PF11951">
    <property type="entry name" value="Fungal_trans_2"/>
    <property type="match status" value="1"/>
</dbReference>
<dbReference type="InterPro" id="IPR001138">
    <property type="entry name" value="Zn2Cys6_DnaBD"/>
</dbReference>
<dbReference type="Proteomes" id="UP000053259">
    <property type="component" value="Unassembled WGS sequence"/>
</dbReference>
<dbReference type="InParanoid" id="A0A0D1YTM3"/>
<dbReference type="Pfam" id="PF00172">
    <property type="entry name" value="Zn_clus"/>
    <property type="match status" value="1"/>
</dbReference>
<dbReference type="GeneID" id="27312791"/>
<name>A0A0D1YTM3_9PEZI</name>
<dbReference type="SMART" id="SM00066">
    <property type="entry name" value="GAL4"/>
    <property type="match status" value="1"/>
</dbReference>
<dbReference type="PROSITE" id="PS00463">
    <property type="entry name" value="ZN2_CY6_FUNGAL_1"/>
    <property type="match status" value="1"/>
</dbReference>
<dbReference type="VEuPathDB" id="FungiDB:PV09_04818"/>
<accession>A0A0D1YTM3</accession>
<evidence type="ECO:0000313" key="5">
    <source>
        <dbReference type="Proteomes" id="UP000053259"/>
    </source>
</evidence>
<dbReference type="GO" id="GO:0008270">
    <property type="term" value="F:zinc ion binding"/>
    <property type="evidence" value="ECO:0007669"/>
    <property type="project" value="InterPro"/>
</dbReference>
<evidence type="ECO:0000256" key="1">
    <source>
        <dbReference type="ARBA" id="ARBA00023242"/>
    </source>
</evidence>
<keyword evidence="1" id="KW-0539">Nucleus</keyword>
<gene>
    <name evidence="4" type="ORF">PV09_04818</name>
</gene>
<dbReference type="InterPro" id="IPR053157">
    <property type="entry name" value="Sterol_Uptake_Regulator"/>
</dbReference>
<dbReference type="CDD" id="cd00067">
    <property type="entry name" value="GAL4"/>
    <property type="match status" value="1"/>
</dbReference>
<proteinExistence type="predicted"/>
<dbReference type="EMBL" id="KN847542">
    <property type="protein sequence ID" value="KIW03987.1"/>
    <property type="molecule type" value="Genomic_DNA"/>
</dbReference>
<evidence type="ECO:0000259" key="3">
    <source>
        <dbReference type="PROSITE" id="PS50048"/>
    </source>
</evidence>
<dbReference type="AlphaFoldDB" id="A0A0D1YTM3"/>
<dbReference type="GO" id="GO:0001228">
    <property type="term" value="F:DNA-binding transcription activator activity, RNA polymerase II-specific"/>
    <property type="evidence" value="ECO:0007669"/>
    <property type="project" value="TreeGrafter"/>
</dbReference>
<organism evidence="4 5">
    <name type="scientific">Verruconis gallopava</name>
    <dbReference type="NCBI Taxonomy" id="253628"/>
    <lineage>
        <taxon>Eukaryota</taxon>
        <taxon>Fungi</taxon>
        <taxon>Dikarya</taxon>
        <taxon>Ascomycota</taxon>
        <taxon>Pezizomycotina</taxon>
        <taxon>Dothideomycetes</taxon>
        <taxon>Pleosporomycetidae</taxon>
        <taxon>Venturiales</taxon>
        <taxon>Sympoventuriaceae</taxon>
        <taxon>Verruconis</taxon>
    </lineage>
</organism>
<dbReference type="PANTHER" id="PTHR47784">
    <property type="entry name" value="STEROL UPTAKE CONTROL PROTEIN 2"/>
    <property type="match status" value="1"/>
</dbReference>
<dbReference type="HOGENOM" id="CLU_024934_9_3_1"/>
<evidence type="ECO:0000256" key="2">
    <source>
        <dbReference type="SAM" id="MobiDB-lite"/>
    </source>
</evidence>
<reference evidence="4 5" key="1">
    <citation type="submission" date="2015-01" db="EMBL/GenBank/DDBJ databases">
        <title>The Genome Sequence of Ochroconis gallopava CBS43764.</title>
        <authorList>
            <consortium name="The Broad Institute Genomics Platform"/>
            <person name="Cuomo C."/>
            <person name="de Hoog S."/>
            <person name="Gorbushina A."/>
            <person name="Stielow B."/>
            <person name="Teixiera M."/>
            <person name="Abouelleil A."/>
            <person name="Chapman S.B."/>
            <person name="Priest M."/>
            <person name="Young S.K."/>
            <person name="Wortman J."/>
            <person name="Nusbaum C."/>
            <person name="Birren B."/>
        </authorList>
    </citation>
    <scope>NUCLEOTIDE SEQUENCE [LARGE SCALE GENOMIC DNA]</scope>
    <source>
        <strain evidence="4 5">CBS 43764</strain>
    </source>
</reference>
<dbReference type="SUPFAM" id="SSF57701">
    <property type="entry name" value="Zn2/Cys6 DNA-binding domain"/>
    <property type="match status" value="1"/>
</dbReference>
<sequence length="418" mass="47336">MSDWIVYPSSAAQQPDFKDGSSTRTKRPHSKSRAGCKVCKTRRIKCDETKPSCRQCSDYGRQCSYLLMKPEGLGGLERDRRSNEPHAVRDELLEQVWENLQRCSKSRALADAAVQKAEVRTLVDHFTTCKNEWLATPIFQQLVQRHGLQLGTQAEYLLHAILAVSASHLTHLDSTARLKVLSAFYSSLSLQLFQEKLNDVQPQDVDAVFACGMIHIILVIWSTMLDATTSGDALDSFDVLLAGLKSFRSFPSFHRKFHRQTPDVPVLFHEFFIRCNIPGSAEDIRQEHLAMTEQMAERERHMRDLVGDQVFDEIYRAPFQYIVLTSNHEPSSAVVDLYLSFATQLKGLYLQALEAKEPVALLLACYWFALLAKIQQWWVTKPAIALCQRFYVHLWAALPASEQIRALLLAPAAQAAGL</sequence>
<protein>
    <recommendedName>
        <fullName evidence="3">Zn(2)-C6 fungal-type domain-containing protein</fullName>
    </recommendedName>
</protein>
<dbReference type="PROSITE" id="PS50048">
    <property type="entry name" value="ZN2_CY6_FUNGAL_2"/>
    <property type="match status" value="1"/>
</dbReference>
<dbReference type="OrthoDB" id="416217at2759"/>
<dbReference type="InterPro" id="IPR021858">
    <property type="entry name" value="Fun_TF"/>
</dbReference>
<dbReference type="PANTHER" id="PTHR47784:SF9">
    <property type="entry name" value="ZN(II)2CYS6 TRANSCRIPTION FACTOR (EUROFUNG)"/>
    <property type="match status" value="1"/>
</dbReference>
<dbReference type="InterPro" id="IPR036864">
    <property type="entry name" value="Zn2-C6_fun-type_DNA-bd_sf"/>
</dbReference>
<dbReference type="Gene3D" id="4.10.240.10">
    <property type="entry name" value="Zn(2)-C6 fungal-type DNA-binding domain"/>
    <property type="match status" value="1"/>
</dbReference>
<keyword evidence="5" id="KW-1185">Reference proteome</keyword>
<dbReference type="RefSeq" id="XP_016213856.1">
    <property type="nucleotide sequence ID" value="XM_016358238.1"/>
</dbReference>